<organism evidence="1 2">
    <name type="scientific">Cyphomyrmex costatus</name>
    <dbReference type="NCBI Taxonomy" id="456900"/>
    <lineage>
        <taxon>Eukaryota</taxon>
        <taxon>Metazoa</taxon>
        <taxon>Ecdysozoa</taxon>
        <taxon>Arthropoda</taxon>
        <taxon>Hexapoda</taxon>
        <taxon>Insecta</taxon>
        <taxon>Pterygota</taxon>
        <taxon>Neoptera</taxon>
        <taxon>Endopterygota</taxon>
        <taxon>Hymenoptera</taxon>
        <taxon>Apocrita</taxon>
        <taxon>Aculeata</taxon>
        <taxon>Formicoidea</taxon>
        <taxon>Formicidae</taxon>
        <taxon>Myrmicinae</taxon>
        <taxon>Cyphomyrmex</taxon>
    </lineage>
</organism>
<dbReference type="Proteomes" id="UP000078542">
    <property type="component" value="Unassembled WGS sequence"/>
</dbReference>
<reference evidence="1 2" key="1">
    <citation type="submission" date="2016-03" db="EMBL/GenBank/DDBJ databases">
        <title>Cyphomyrmex costatus WGS genome.</title>
        <authorList>
            <person name="Nygaard S."/>
            <person name="Hu H."/>
            <person name="Boomsma J."/>
            <person name="Zhang G."/>
        </authorList>
    </citation>
    <scope>NUCLEOTIDE SEQUENCE [LARGE SCALE GENOMIC DNA]</scope>
    <source>
        <strain evidence="1">MS0001</strain>
        <tissue evidence="1">Whole body</tissue>
    </source>
</reference>
<accession>A0A195C5F0</accession>
<dbReference type="AlphaFoldDB" id="A0A195C5F0"/>
<sequence length="118" mass="13384">MCFRIDIECAAEGAHSSGYIYTYEYTPHEHAEGLEFKRQRGAMPEKARVVWYRLPRCGSEANVDDGESKRRAVQLASQQSTYEVGTLPDYIDSFTLKIRAARVACITKVEHQPGILSR</sequence>
<protein>
    <submittedName>
        <fullName evidence="1">Uncharacterized protein</fullName>
    </submittedName>
</protein>
<name>A0A195C5F0_9HYME</name>
<evidence type="ECO:0000313" key="2">
    <source>
        <dbReference type="Proteomes" id="UP000078542"/>
    </source>
</evidence>
<evidence type="ECO:0000313" key="1">
    <source>
        <dbReference type="EMBL" id="KYM95398.1"/>
    </source>
</evidence>
<keyword evidence="2" id="KW-1185">Reference proteome</keyword>
<proteinExistence type="predicted"/>
<gene>
    <name evidence="1" type="ORF">ALC62_13826</name>
</gene>
<dbReference type="EMBL" id="KQ978292">
    <property type="protein sequence ID" value="KYM95398.1"/>
    <property type="molecule type" value="Genomic_DNA"/>
</dbReference>